<dbReference type="EMBL" id="DVHI01000060">
    <property type="protein sequence ID" value="HIR62801.1"/>
    <property type="molecule type" value="Genomic_DNA"/>
</dbReference>
<feature type="signal peptide" evidence="2">
    <location>
        <begin position="1"/>
        <end position="22"/>
    </location>
</feature>
<protein>
    <recommendedName>
        <fullName evidence="1">Dipeptidase</fullName>
        <ecNumber evidence="1">3.4.-.-</ecNumber>
    </recommendedName>
</protein>
<sequence>MKKILSLICVAALSVSWAGAQALPELDPFSCTSIMVGKKASDDGAVITSHTCDGNYRTWVGIVPSITYQNDTTVNVFQNRLHTESVKGSYRMTLKGAIFQPAGTTFRFVDTAYPCLNEKQLAMGETTITGRRDLVNPDGMFMIEELEKIALQRCSTARDAIRLMGELIEEYGYGDWGECLTIADKNEVWHFEVFGEGKDNIGGVWAAVRVPDDHVGVSANIPRISTLDLKDTDNYMASDNVYDVARKLGYWDGKEPFRFWKAYGGGKKAFSVREYYILNKLAPSLGLEYDSEELPLTVKPEHAVSTEEVMALLTETYEGSEFDVTRNLKIEVKDRKTGAVDTVISPVANPWMTRDTRNLFNALKPGSVDSYRLVAVPQCSYSTVIELHSDLPDAVGGVLWISFDNPGQSPRIPIYCGTTSLPECFSICGQYGYDENSIIWKFRPANKLATVRWGATKDVIFDAVDHFKAKGVREEAFVREQYSKILAEEGEEAALEYLTGYTADFAGAAILKWEELALQFWAMFARGF</sequence>
<accession>A0A9D1E1A0</accession>
<feature type="chain" id="PRO_5039504875" description="Dipeptidase" evidence="2">
    <location>
        <begin position="23"/>
        <end position="528"/>
    </location>
</feature>
<gene>
    <name evidence="3" type="ORF">IAC94_04685</name>
</gene>
<reference evidence="3" key="1">
    <citation type="submission" date="2020-10" db="EMBL/GenBank/DDBJ databases">
        <authorList>
            <person name="Gilroy R."/>
        </authorList>
    </citation>
    <scope>NUCLEOTIDE SEQUENCE</scope>
    <source>
        <strain evidence="3">ChiHjej13B12-12457</strain>
    </source>
</reference>
<keyword evidence="1" id="KW-0645">Protease</keyword>
<dbReference type="Proteomes" id="UP000886744">
    <property type="component" value="Unassembled WGS sequence"/>
</dbReference>
<evidence type="ECO:0000313" key="4">
    <source>
        <dbReference type="Proteomes" id="UP000886744"/>
    </source>
</evidence>
<evidence type="ECO:0000313" key="3">
    <source>
        <dbReference type="EMBL" id="HIR62801.1"/>
    </source>
</evidence>
<dbReference type="GO" id="GO:0006508">
    <property type="term" value="P:proteolysis"/>
    <property type="evidence" value="ECO:0007669"/>
    <property type="project" value="UniProtKB-KW"/>
</dbReference>
<comment type="catalytic activity">
    <reaction evidence="1">
        <text>an L-aminoacyl-L-amino acid + H2O = 2 an L-alpha-amino acid</text>
        <dbReference type="Rhea" id="RHEA:48940"/>
        <dbReference type="ChEBI" id="CHEBI:15377"/>
        <dbReference type="ChEBI" id="CHEBI:59869"/>
        <dbReference type="ChEBI" id="CHEBI:77460"/>
    </reaction>
</comment>
<keyword evidence="1" id="KW-0378">Hydrolase</keyword>
<dbReference type="PANTHER" id="PTHR12994:SF17">
    <property type="entry name" value="LD30995P"/>
    <property type="match status" value="1"/>
</dbReference>
<dbReference type="InterPro" id="IPR005322">
    <property type="entry name" value="Peptidase_C69"/>
</dbReference>
<keyword evidence="2" id="KW-0732">Signal</keyword>
<name>A0A9D1E1A0_9BACT</name>
<keyword evidence="1" id="KW-0224">Dipeptidase</keyword>
<dbReference type="Gene3D" id="3.60.60.10">
    <property type="entry name" value="Penicillin V Acylase, Chain A"/>
    <property type="match status" value="1"/>
</dbReference>
<dbReference type="GO" id="GO:0070004">
    <property type="term" value="F:cysteine-type exopeptidase activity"/>
    <property type="evidence" value="ECO:0007669"/>
    <property type="project" value="InterPro"/>
</dbReference>
<comment type="similarity">
    <text evidence="1">Belongs to the peptidase C69 family.</text>
</comment>
<dbReference type="EC" id="3.4.-.-" evidence="1"/>
<reference evidence="3" key="2">
    <citation type="journal article" date="2021" name="PeerJ">
        <title>Extensive microbial diversity within the chicken gut microbiome revealed by metagenomics and culture.</title>
        <authorList>
            <person name="Gilroy R."/>
            <person name="Ravi A."/>
            <person name="Getino M."/>
            <person name="Pursley I."/>
            <person name="Horton D.L."/>
            <person name="Alikhan N.F."/>
            <person name="Baker D."/>
            <person name="Gharbi K."/>
            <person name="Hall N."/>
            <person name="Watson M."/>
            <person name="Adriaenssens E.M."/>
            <person name="Foster-Nyarko E."/>
            <person name="Jarju S."/>
            <person name="Secka A."/>
            <person name="Antonio M."/>
            <person name="Oren A."/>
            <person name="Chaudhuri R.R."/>
            <person name="La Ragione R."/>
            <person name="Hildebrand F."/>
            <person name="Pallen M.J."/>
        </authorList>
    </citation>
    <scope>NUCLEOTIDE SEQUENCE</scope>
    <source>
        <strain evidence="3">ChiHjej13B12-12457</strain>
    </source>
</reference>
<dbReference type="Pfam" id="PF03577">
    <property type="entry name" value="Peptidase_C69"/>
    <property type="match status" value="1"/>
</dbReference>
<dbReference type="GO" id="GO:0016805">
    <property type="term" value="F:dipeptidase activity"/>
    <property type="evidence" value="ECO:0007669"/>
    <property type="project" value="UniProtKB-KW"/>
</dbReference>
<dbReference type="AlphaFoldDB" id="A0A9D1E1A0"/>
<proteinExistence type="inferred from homology"/>
<dbReference type="PANTHER" id="PTHR12994">
    <property type="entry name" value="SECERNIN"/>
    <property type="match status" value="1"/>
</dbReference>
<organism evidence="3 4">
    <name type="scientific">Candidatus Coprenecus avistercoris</name>
    <dbReference type="NCBI Taxonomy" id="2840730"/>
    <lineage>
        <taxon>Bacteria</taxon>
        <taxon>Pseudomonadati</taxon>
        <taxon>Bacteroidota</taxon>
        <taxon>Bacteroidia</taxon>
        <taxon>Bacteroidales</taxon>
        <taxon>Rikenellaceae</taxon>
        <taxon>Rikenellaceae incertae sedis</taxon>
        <taxon>Candidatus Coprenecus</taxon>
    </lineage>
</organism>
<evidence type="ECO:0000256" key="1">
    <source>
        <dbReference type="RuleBase" id="RU364089"/>
    </source>
</evidence>
<comment type="caution">
    <text evidence="3">The sequence shown here is derived from an EMBL/GenBank/DDBJ whole genome shotgun (WGS) entry which is preliminary data.</text>
</comment>
<evidence type="ECO:0000256" key="2">
    <source>
        <dbReference type="SAM" id="SignalP"/>
    </source>
</evidence>